<dbReference type="EC" id="1.3.1.14" evidence="11"/>
<dbReference type="InterPro" id="IPR001295">
    <property type="entry name" value="Dihydroorotate_DH_CS"/>
</dbReference>
<dbReference type="Pfam" id="PF01180">
    <property type="entry name" value="DHO_dh"/>
    <property type="match status" value="1"/>
</dbReference>
<dbReference type="HAMAP" id="MF_00224">
    <property type="entry name" value="DHO_dh_type1"/>
    <property type="match status" value="1"/>
</dbReference>
<comment type="pathway">
    <text evidence="3">Pyrimidine metabolism; UMP biosynthesis via de novo pathway.</text>
</comment>
<evidence type="ECO:0000256" key="6">
    <source>
        <dbReference type="ARBA" id="ARBA00022630"/>
    </source>
</evidence>
<dbReference type="PROSITE" id="PS00911">
    <property type="entry name" value="DHODEHASE_1"/>
    <property type="match status" value="1"/>
</dbReference>
<dbReference type="InterPro" id="IPR033888">
    <property type="entry name" value="DHOD_1B"/>
</dbReference>
<evidence type="ECO:0000256" key="5">
    <source>
        <dbReference type="ARBA" id="ARBA00022490"/>
    </source>
</evidence>
<evidence type="ECO:0000256" key="9">
    <source>
        <dbReference type="ARBA" id="ARBA00023002"/>
    </source>
</evidence>
<dbReference type="InterPro" id="IPR012135">
    <property type="entry name" value="Dihydroorotate_DH_1_2"/>
</dbReference>
<proteinExistence type="inferred from homology"/>
<comment type="cofactor">
    <cofactor evidence="1">
        <name>FMN</name>
        <dbReference type="ChEBI" id="CHEBI:58210"/>
    </cofactor>
</comment>
<dbReference type="InterPro" id="IPR005720">
    <property type="entry name" value="Dihydroorotate_DH_cat"/>
</dbReference>
<dbReference type="SUPFAM" id="SSF51395">
    <property type="entry name" value="FMN-linked oxidoreductases"/>
    <property type="match status" value="1"/>
</dbReference>
<dbReference type="NCBIfam" id="TIGR01037">
    <property type="entry name" value="pyrD_sub1_fam"/>
    <property type="match status" value="1"/>
</dbReference>
<name>A0A3B1DSF6_9ZZZZ</name>
<reference evidence="11" key="1">
    <citation type="submission" date="2018-06" db="EMBL/GenBank/DDBJ databases">
        <authorList>
            <person name="Zhirakovskaya E."/>
        </authorList>
    </citation>
    <scope>NUCLEOTIDE SEQUENCE</scope>
</reference>
<dbReference type="InterPro" id="IPR024920">
    <property type="entry name" value="Dihydroorotate_DH_1"/>
</dbReference>
<evidence type="ECO:0000256" key="8">
    <source>
        <dbReference type="ARBA" id="ARBA00022975"/>
    </source>
</evidence>
<protein>
    <submittedName>
        <fullName evidence="11">Dihydroorotate dehydrogenase (NAD(+)), catalytic subunit</fullName>
        <ecNumber evidence="11">1.3.1.14</ecNumber>
    </submittedName>
</protein>
<dbReference type="InterPro" id="IPR050074">
    <property type="entry name" value="DHO_dehydrogenase"/>
</dbReference>
<dbReference type="GO" id="GO:0044205">
    <property type="term" value="P:'de novo' UMP biosynthetic process"/>
    <property type="evidence" value="ECO:0007669"/>
    <property type="project" value="UniProtKB-UniPathway"/>
</dbReference>
<feature type="domain" description="Dihydroorotate dehydrogenase catalytic" evidence="10">
    <location>
        <begin position="3"/>
        <end position="284"/>
    </location>
</feature>
<evidence type="ECO:0000256" key="3">
    <source>
        <dbReference type="ARBA" id="ARBA00004725"/>
    </source>
</evidence>
<dbReference type="Gene3D" id="3.20.20.70">
    <property type="entry name" value="Aldolase class I"/>
    <property type="match status" value="1"/>
</dbReference>
<dbReference type="InterPro" id="IPR013785">
    <property type="entry name" value="Aldolase_TIM"/>
</dbReference>
<evidence type="ECO:0000256" key="4">
    <source>
        <dbReference type="ARBA" id="ARBA00008008"/>
    </source>
</evidence>
<comment type="subcellular location">
    <subcellularLocation>
        <location evidence="2">Cytoplasm</location>
    </subcellularLocation>
</comment>
<evidence type="ECO:0000256" key="7">
    <source>
        <dbReference type="ARBA" id="ARBA00022643"/>
    </source>
</evidence>
<keyword evidence="5" id="KW-0963">Cytoplasm</keyword>
<dbReference type="GO" id="GO:0004589">
    <property type="term" value="F:dihydroorotate dehydrogenase (NAD+) activity"/>
    <property type="evidence" value="ECO:0007669"/>
    <property type="project" value="UniProtKB-EC"/>
</dbReference>
<dbReference type="InterPro" id="IPR049622">
    <property type="entry name" value="Dihydroorotate_DH_I"/>
</dbReference>
<keyword evidence="6" id="KW-0285">Flavoprotein</keyword>
<dbReference type="PIRSF" id="PIRSF000164">
    <property type="entry name" value="DHO_oxidase"/>
    <property type="match status" value="1"/>
</dbReference>
<organism evidence="11">
    <name type="scientific">hydrothermal vent metagenome</name>
    <dbReference type="NCBI Taxonomy" id="652676"/>
    <lineage>
        <taxon>unclassified sequences</taxon>
        <taxon>metagenomes</taxon>
        <taxon>ecological metagenomes</taxon>
    </lineage>
</organism>
<keyword evidence="8" id="KW-0665">Pyrimidine biosynthesis</keyword>
<evidence type="ECO:0000259" key="10">
    <source>
        <dbReference type="Pfam" id="PF01180"/>
    </source>
</evidence>
<dbReference type="NCBIfam" id="NF005574">
    <property type="entry name" value="PRK07259.1"/>
    <property type="match status" value="1"/>
</dbReference>
<dbReference type="PANTHER" id="PTHR48109:SF1">
    <property type="entry name" value="DIHYDROOROTATE DEHYDROGENASE (FUMARATE)"/>
    <property type="match status" value="1"/>
</dbReference>
<dbReference type="CDD" id="cd04740">
    <property type="entry name" value="DHOD_1B_like"/>
    <property type="match status" value="1"/>
</dbReference>
<dbReference type="PROSITE" id="PS00912">
    <property type="entry name" value="DHODEHASE_2"/>
    <property type="match status" value="1"/>
</dbReference>
<evidence type="ECO:0000256" key="2">
    <source>
        <dbReference type="ARBA" id="ARBA00004496"/>
    </source>
</evidence>
<dbReference type="GO" id="GO:0006207">
    <property type="term" value="P:'de novo' pyrimidine nucleobase biosynthetic process"/>
    <property type="evidence" value="ECO:0007669"/>
    <property type="project" value="InterPro"/>
</dbReference>
<accession>A0A3B1DSF6</accession>
<dbReference type="PANTHER" id="PTHR48109">
    <property type="entry name" value="DIHYDROOROTATE DEHYDROGENASE (QUINONE), MITOCHONDRIAL-RELATED"/>
    <property type="match status" value="1"/>
</dbReference>
<dbReference type="EMBL" id="UOGJ01000148">
    <property type="protein sequence ID" value="VAX38020.1"/>
    <property type="molecule type" value="Genomic_DNA"/>
</dbReference>
<gene>
    <name evidence="11" type="ORF">MNBD_UNCLBAC01-723</name>
</gene>
<dbReference type="GO" id="GO:0005737">
    <property type="term" value="C:cytoplasm"/>
    <property type="evidence" value="ECO:0007669"/>
    <property type="project" value="UniProtKB-SubCell"/>
</dbReference>
<dbReference type="UniPathway" id="UPA00070"/>
<evidence type="ECO:0000313" key="11">
    <source>
        <dbReference type="EMBL" id="VAX38020.1"/>
    </source>
</evidence>
<dbReference type="AlphaFoldDB" id="A0A3B1DSF6"/>
<comment type="similarity">
    <text evidence="4">Belongs to the dihydroorotate dehydrogenase family. Type 1 subfamily.</text>
</comment>
<dbReference type="FunFam" id="3.20.20.70:FF:000027">
    <property type="entry name" value="Dihydropyrimidine dehydrogenase [NADP(+)]"/>
    <property type="match status" value="1"/>
</dbReference>
<keyword evidence="9 11" id="KW-0560">Oxidoreductase</keyword>
<sequence length="302" mass="32515">MNLSVKIGKVKFNNPVTVASGTFSYIEKYFSAAKVKQLGAIVPKTVTMHAQEGNPPPRIVETPSGMINAIGIENPGIDVFMDIKLVDLGKLGVPLIVSISGKTDKEFEVMTQKLDANRNVSAIELNLSCPNLQHKILVAQDAKAIRRVVRIAKKMTKKTVIAKLSPNVTDISLMAKAAEEAGADGVSMVNTFGAMVIDIHTRRSKLGNITGGLSGPAIRPIAVQMVYKTAQEIKIPIIAMGGIMTAEDALEFMIAGASMVAVGTANFINPNAPLEALQGIKQYMKKYKMKDVKELIGSFNYE</sequence>
<keyword evidence="7" id="KW-0288">FMN</keyword>
<evidence type="ECO:0000256" key="1">
    <source>
        <dbReference type="ARBA" id="ARBA00001917"/>
    </source>
</evidence>